<sequence length="285" mass="32347">MTLGLLAKSMPYREQGFFCNDVEIYNPFRPDTIPAASMSKLYNLIYAIIIPATEFLFIKFIWAKRFPAERDFSFFATLITNTIFFVIIMLSGDLLLDVTANIAKRTISRLRPNYMDVCKPANLDVLCPYGSQYYVSNYTCTGLSDPDLHYAFPSGHSAHSAYFAVVMIFYLQARFIKTSPIKFFLQFFTATLAIFVCLTRVRDFKHRLSDVAGGVMLGTLFGLAVIFFVLENFKSTKKIFLPDNNKQSSTNNEVRKVTFDCTIGGDTHCMPFKKSVPTYGCSEQV</sequence>
<reference evidence="2" key="1">
    <citation type="submission" date="2016-11" db="UniProtKB">
        <authorList>
            <consortium name="WormBaseParasite"/>
        </authorList>
    </citation>
    <scope>IDENTIFICATION</scope>
    <source>
        <strain evidence="2">KR3021</strain>
    </source>
</reference>
<dbReference type="Proteomes" id="UP000095286">
    <property type="component" value="Unplaced"/>
</dbReference>
<proteinExistence type="predicted"/>
<evidence type="ECO:0000313" key="1">
    <source>
        <dbReference type="Proteomes" id="UP000095286"/>
    </source>
</evidence>
<name>A0AC35TNU5_9BILA</name>
<evidence type="ECO:0000313" key="2">
    <source>
        <dbReference type="WBParaSite" id="RSKR_0000244900.1"/>
    </source>
</evidence>
<protein>
    <submittedName>
        <fullName evidence="2">AcidPPc domain-containing protein</fullName>
    </submittedName>
</protein>
<organism evidence="1 2">
    <name type="scientific">Rhabditophanes sp. KR3021</name>
    <dbReference type="NCBI Taxonomy" id="114890"/>
    <lineage>
        <taxon>Eukaryota</taxon>
        <taxon>Metazoa</taxon>
        <taxon>Ecdysozoa</taxon>
        <taxon>Nematoda</taxon>
        <taxon>Chromadorea</taxon>
        <taxon>Rhabditida</taxon>
        <taxon>Tylenchina</taxon>
        <taxon>Panagrolaimomorpha</taxon>
        <taxon>Strongyloidoidea</taxon>
        <taxon>Alloionematidae</taxon>
        <taxon>Rhabditophanes</taxon>
    </lineage>
</organism>
<accession>A0AC35TNU5</accession>
<dbReference type="WBParaSite" id="RSKR_0000244900.1">
    <property type="protein sequence ID" value="RSKR_0000244900.1"/>
    <property type="gene ID" value="RSKR_0000244900"/>
</dbReference>